<dbReference type="PANTHER" id="PTHR10272">
    <property type="entry name" value="PLATELET-ACTIVATING FACTOR ACETYLHYDROLASE"/>
    <property type="match status" value="1"/>
</dbReference>
<evidence type="ECO:0000256" key="4">
    <source>
        <dbReference type="ARBA" id="ARBA00023098"/>
    </source>
</evidence>
<evidence type="ECO:0000256" key="3">
    <source>
        <dbReference type="ARBA" id="ARBA00022963"/>
    </source>
</evidence>
<dbReference type="SUPFAM" id="SSF53474">
    <property type="entry name" value="alpha/beta-Hydrolases"/>
    <property type="match status" value="1"/>
</dbReference>
<name>A0A8J8NDU1_HALGN</name>
<dbReference type="PANTHER" id="PTHR10272:SF0">
    <property type="entry name" value="PLATELET-ACTIVATING FACTOR ACETYLHYDROLASE"/>
    <property type="match status" value="1"/>
</dbReference>
<dbReference type="Pfam" id="PF03403">
    <property type="entry name" value="PAF-AH_p_II"/>
    <property type="match status" value="1"/>
</dbReference>
<dbReference type="EMBL" id="RRYP01021078">
    <property type="protein sequence ID" value="TNV72750.1"/>
    <property type="molecule type" value="Genomic_DNA"/>
</dbReference>
<evidence type="ECO:0000256" key="1">
    <source>
        <dbReference type="ARBA" id="ARBA00013201"/>
    </source>
</evidence>
<dbReference type="AlphaFoldDB" id="A0A8J8NDU1"/>
<keyword evidence="4" id="KW-0443">Lipid metabolism</keyword>
<dbReference type="EC" id="3.1.1.47" evidence="1"/>
<dbReference type="GO" id="GO:0016042">
    <property type="term" value="P:lipid catabolic process"/>
    <property type="evidence" value="ECO:0007669"/>
    <property type="project" value="UniProtKB-KW"/>
</dbReference>
<evidence type="ECO:0000256" key="2">
    <source>
        <dbReference type="ARBA" id="ARBA00022801"/>
    </source>
</evidence>
<accession>A0A8J8NDU1</accession>
<dbReference type="InterPro" id="IPR029058">
    <property type="entry name" value="AB_hydrolase_fold"/>
</dbReference>
<organism evidence="5 6">
    <name type="scientific">Halteria grandinella</name>
    <dbReference type="NCBI Taxonomy" id="5974"/>
    <lineage>
        <taxon>Eukaryota</taxon>
        <taxon>Sar</taxon>
        <taxon>Alveolata</taxon>
        <taxon>Ciliophora</taxon>
        <taxon>Intramacronucleata</taxon>
        <taxon>Spirotrichea</taxon>
        <taxon>Stichotrichia</taxon>
        <taxon>Sporadotrichida</taxon>
        <taxon>Halteriidae</taxon>
        <taxon>Halteria</taxon>
    </lineage>
</organism>
<keyword evidence="3" id="KW-0442">Lipid degradation</keyword>
<keyword evidence="6" id="KW-1185">Reference proteome</keyword>
<dbReference type="GO" id="GO:0003847">
    <property type="term" value="F:1-alkyl-2-acetylglycerophosphocholine esterase activity"/>
    <property type="evidence" value="ECO:0007669"/>
    <property type="project" value="UniProtKB-EC"/>
</dbReference>
<dbReference type="OrthoDB" id="286467at2759"/>
<reference evidence="5" key="1">
    <citation type="submission" date="2019-06" db="EMBL/GenBank/DDBJ databases">
        <authorList>
            <person name="Zheng W."/>
        </authorList>
    </citation>
    <scope>NUCLEOTIDE SEQUENCE</scope>
    <source>
        <strain evidence="5">QDHG01</strain>
    </source>
</reference>
<evidence type="ECO:0000313" key="5">
    <source>
        <dbReference type="EMBL" id="TNV72750.1"/>
    </source>
</evidence>
<dbReference type="Gene3D" id="3.40.50.1820">
    <property type="entry name" value="alpha/beta hydrolase"/>
    <property type="match status" value="1"/>
</dbReference>
<evidence type="ECO:0000313" key="6">
    <source>
        <dbReference type="Proteomes" id="UP000785679"/>
    </source>
</evidence>
<dbReference type="Proteomes" id="UP000785679">
    <property type="component" value="Unassembled WGS sequence"/>
</dbReference>
<proteinExistence type="predicted"/>
<sequence>MTSVTFWARRTYGTCDFQKYPDSPEAPYACGFTTIRTSKYGNEVQVYYPISKESANRQKFRDSPFLPHGHKTMRGLSLLAKLPTWLGPWLLRYYYNINLDVFVEAPLASRFNGKPLIPIFFSHSLGAFSNMFSRLHRDLARHGYIVFTINHLDGTCTHAVDKDDKDIYFGARTNLTDHKELRGKQLRIRENELRQLIQEVCFDDKREILKQTSLSEWIQFDIDKITTFGHSFGGITALRAAYLDPRVKAVLALDPWMFLHLEDIDAGTFAISAPHVTINTENFDLKCFYKSNRYIQTFQENSKTKYKEGIIVKRIAHALQQDLCCINPIELCLSTKEKLHSDLSYLYFMHGQLMLAFLDQIGFNKTFKADTVHKRVEEFKDQMTIMKVHKTE</sequence>
<comment type="caution">
    <text evidence="5">The sequence shown here is derived from an EMBL/GenBank/DDBJ whole genome shotgun (WGS) entry which is preliminary data.</text>
</comment>
<protein>
    <recommendedName>
        <fullName evidence="1">1-alkyl-2-acetylglycerophosphocholine esterase</fullName>
        <ecNumber evidence="1">3.1.1.47</ecNumber>
    </recommendedName>
</protein>
<keyword evidence="2" id="KW-0378">Hydrolase</keyword>
<gene>
    <name evidence="5" type="ORF">FGO68_gene10341</name>
</gene>